<reference evidence="1 2" key="2">
    <citation type="journal article" date="2022" name="Microorganisms">
        <title>Complete Genome Sequences of Two Flavobacterium ammonificans Strains and a Flavobacterium ammoniigenes Strain of Ammonifying Bacterioplankton Isolated from Surface River Water.</title>
        <authorList>
            <person name="Suda W."/>
            <person name="Ogata Y."/>
            <person name="Shindo C."/>
            <person name="Watanabe K."/>
        </authorList>
    </citation>
    <scope>NUCLEOTIDE SEQUENCE [LARGE SCALE GENOMIC DNA]</scope>
    <source>
        <strain evidence="1 2">GENT11</strain>
    </source>
</reference>
<dbReference type="Gene3D" id="1.10.150.320">
    <property type="entry name" value="Photosystem II 12 kDa extrinsic protein"/>
    <property type="match status" value="1"/>
</dbReference>
<name>A0ABM7UWN8_9FLAO</name>
<organism evidence="1 2">
    <name type="scientific">Flavobacterium ammonificans</name>
    <dbReference type="NCBI Taxonomy" id="1751056"/>
    <lineage>
        <taxon>Bacteria</taxon>
        <taxon>Pseudomonadati</taxon>
        <taxon>Bacteroidota</taxon>
        <taxon>Flavobacteriia</taxon>
        <taxon>Flavobacteriales</taxon>
        <taxon>Flavobacteriaceae</taxon>
        <taxon>Flavobacterium</taxon>
    </lineage>
</organism>
<dbReference type="Proteomes" id="UP001319865">
    <property type="component" value="Chromosome"/>
</dbReference>
<dbReference type="Gene3D" id="1.10.150.280">
    <property type="entry name" value="AF1531-like domain"/>
    <property type="match status" value="1"/>
</dbReference>
<sequence>MPLKSDPEKEKWMAIQSELDVEKKNFNTQKQKVFPFNPNFISDYKGYKLGMSVAEIDRLHAFRRKNSYVNSAEEFQKVTLVSDSLLNELAPYFKFPSWVTKRATQTRGSYKQAYSKQQHLFVQQDINLASKEDLIAVYGIGEKLATRLLLERERFQVFLSMEQFQFIWGLNPEAIQDLQKKFTIKSSTTTSFKKIAINELSVKELSQFPYFNYSLAKEIVKYRSMNGDIKEIADLTKIKGMPNDKIKIIALYLEF</sequence>
<evidence type="ECO:0000313" key="1">
    <source>
        <dbReference type="EMBL" id="BDB51725.1"/>
    </source>
</evidence>
<dbReference type="PANTHER" id="PTHR21180">
    <property type="entry name" value="ENDONUCLEASE/EXONUCLEASE/PHOSPHATASE FAMILY DOMAIN-CONTAINING PROTEIN 1"/>
    <property type="match status" value="1"/>
</dbReference>
<keyword evidence="2" id="KW-1185">Reference proteome</keyword>
<dbReference type="EMBL" id="AP025183">
    <property type="protein sequence ID" value="BDB51725.1"/>
    <property type="molecule type" value="Genomic_DNA"/>
</dbReference>
<evidence type="ECO:0008006" key="3">
    <source>
        <dbReference type="Google" id="ProtNLM"/>
    </source>
</evidence>
<dbReference type="SUPFAM" id="SSF47781">
    <property type="entry name" value="RuvA domain 2-like"/>
    <property type="match status" value="3"/>
</dbReference>
<accession>A0ABM7UWN8</accession>
<proteinExistence type="predicted"/>
<gene>
    <name evidence="1" type="ORF">GENT11_00370</name>
</gene>
<reference evidence="1 2" key="1">
    <citation type="journal article" date="2022" name="Int. J. Syst. Evol. Microbiol.">
        <title>Flavobacterium ammonificans sp. nov. and Flavobacterium ammoniigenes sp. nov., ammonifying bacteria isolated from surface river water.</title>
        <authorList>
            <person name="Watanabe K."/>
            <person name="Kitamura T."/>
            <person name="Ogata Y."/>
            <person name="Shindo C."/>
            <person name="Suda W."/>
        </authorList>
    </citation>
    <scope>NUCLEOTIDE SEQUENCE [LARGE SCALE GENOMIC DNA]</scope>
    <source>
        <strain evidence="1 2">GENT11</strain>
    </source>
</reference>
<protein>
    <recommendedName>
        <fullName evidence="3">Helix-hairpin-helix domain-containing protein</fullName>
    </recommendedName>
</protein>
<dbReference type="PANTHER" id="PTHR21180:SF32">
    <property type="entry name" value="ENDONUCLEASE_EXONUCLEASE_PHOSPHATASE FAMILY DOMAIN-CONTAINING PROTEIN 1"/>
    <property type="match status" value="1"/>
</dbReference>
<dbReference type="InterPro" id="IPR051675">
    <property type="entry name" value="Endo/Exo/Phosphatase_dom_1"/>
</dbReference>
<dbReference type="InterPro" id="IPR010994">
    <property type="entry name" value="RuvA_2-like"/>
</dbReference>
<dbReference type="RefSeq" id="WP_229330118.1">
    <property type="nucleotide sequence ID" value="NZ_AP025183.1"/>
</dbReference>
<dbReference type="Pfam" id="PF12836">
    <property type="entry name" value="HHH_3"/>
    <property type="match status" value="2"/>
</dbReference>
<evidence type="ECO:0000313" key="2">
    <source>
        <dbReference type="Proteomes" id="UP001319865"/>
    </source>
</evidence>